<reference evidence="1" key="1">
    <citation type="submission" date="2019-12" db="EMBL/GenBank/DDBJ databases">
        <title>Genome sequencing and annotation of Brassica cretica.</title>
        <authorList>
            <person name="Studholme D.J."/>
            <person name="Sarris P.F."/>
        </authorList>
    </citation>
    <scope>NUCLEOTIDE SEQUENCE</scope>
    <source>
        <strain evidence="1">PFS-102/07</strain>
        <tissue evidence="1">Leaf</tissue>
    </source>
</reference>
<dbReference type="EMBL" id="QGKV02000832">
    <property type="protein sequence ID" value="KAF3550823.1"/>
    <property type="molecule type" value="Genomic_DNA"/>
</dbReference>
<dbReference type="AlphaFoldDB" id="A0A8S9LQY2"/>
<evidence type="ECO:0000313" key="3">
    <source>
        <dbReference type="Proteomes" id="UP000266723"/>
    </source>
</evidence>
<dbReference type="OrthoDB" id="10340844at2759"/>
<reference evidence="2" key="2">
    <citation type="submission" date="2019-12" db="EMBL/GenBank/DDBJ databases">
        <authorList>
            <person name="Studholme D.J."/>
            <person name="Sarris P."/>
        </authorList>
    </citation>
    <scope>NUCLEOTIDE SEQUENCE</scope>
    <source>
        <strain evidence="2">PFS-1207/04</strain>
        <tissue evidence="2">Leaf</tissue>
    </source>
</reference>
<evidence type="ECO:0000313" key="1">
    <source>
        <dbReference type="EMBL" id="KAF2610410.1"/>
    </source>
</evidence>
<organism evidence="1">
    <name type="scientific">Brassica cretica</name>
    <name type="common">Mustard</name>
    <dbReference type="NCBI Taxonomy" id="69181"/>
    <lineage>
        <taxon>Eukaryota</taxon>
        <taxon>Viridiplantae</taxon>
        <taxon>Streptophyta</taxon>
        <taxon>Embryophyta</taxon>
        <taxon>Tracheophyta</taxon>
        <taxon>Spermatophyta</taxon>
        <taxon>Magnoliopsida</taxon>
        <taxon>eudicotyledons</taxon>
        <taxon>Gunneridae</taxon>
        <taxon>Pentapetalae</taxon>
        <taxon>rosids</taxon>
        <taxon>malvids</taxon>
        <taxon>Brassicales</taxon>
        <taxon>Brassicaceae</taxon>
        <taxon>Brassiceae</taxon>
        <taxon>Brassica</taxon>
    </lineage>
</organism>
<sequence>MVTIRGQVNKVQEIRTTRAKVLPMIIVNMRITTNLVIRDQNGDFSRNLRQPIHLLPKKTSKRYAMDSRGINDLNTQDIGQHLDENQKLMLDAFRSGKSGEKGQLSVSKTRKSLTFEDNSSAIDVEDLKSAEDTLHKEADVPKEADIKEILEVESTETSELQASDHVQLGLTDADLDMEEDDQLEENDTYEVMETYEGKGHQATKKKLVKAGGVFMGGTTKKRIVQSLFSPKKKLLAKQASKVGDKGILSQGRLRHIAMELLIRTIVEHHVMQVGTMLTYIRNGTWMIMG</sequence>
<evidence type="ECO:0000313" key="2">
    <source>
        <dbReference type="EMBL" id="KAF3550823.1"/>
    </source>
</evidence>
<reference evidence="2 3" key="3">
    <citation type="journal article" date="2020" name="BMC Genomics">
        <title>Intraspecific diversification of the crop wild relative Brassica cretica Lam. using demographic model selection.</title>
        <authorList>
            <person name="Kioukis A."/>
            <person name="Michalopoulou V.A."/>
            <person name="Briers L."/>
            <person name="Pirintsos S."/>
            <person name="Studholme D.J."/>
            <person name="Pavlidis P."/>
            <person name="Sarris P.F."/>
        </authorList>
    </citation>
    <scope>NUCLEOTIDE SEQUENCE [LARGE SCALE GENOMIC DNA]</scope>
    <source>
        <strain evidence="3">cv. PFS-1207/04</strain>
        <strain evidence="2">PFS-1207/04</strain>
    </source>
</reference>
<name>A0A8S9LQY2_BRACR</name>
<protein>
    <submittedName>
        <fullName evidence="1">Uncharacterized protein</fullName>
    </submittedName>
</protein>
<proteinExistence type="predicted"/>
<dbReference type="Proteomes" id="UP000266723">
    <property type="component" value="Unassembled WGS sequence"/>
</dbReference>
<accession>A0A8S9LQY2</accession>
<gene>
    <name evidence="2" type="ORF">DY000_02006398</name>
    <name evidence="1" type="ORF">F2Q70_00011249</name>
</gene>
<dbReference type="EMBL" id="QGKY02000089">
    <property type="protein sequence ID" value="KAF2610410.1"/>
    <property type="molecule type" value="Genomic_DNA"/>
</dbReference>
<comment type="caution">
    <text evidence="1">The sequence shown here is derived from an EMBL/GenBank/DDBJ whole genome shotgun (WGS) entry which is preliminary data.</text>
</comment>
<keyword evidence="3" id="KW-1185">Reference proteome</keyword>